<comment type="similarity">
    <text evidence="1">Belongs to the UDP-glycosyltransferase family.</text>
</comment>
<keyword evidence="6" id="KW-0732">Signal</keyword>
<name>A0AAD4N3U9_9BILA</name>
<gene>
    <name evidence="7" type="ORF">DdX_06825</name>
</gene>
<evidence type="ECO:0000256" key="2">
    <source>
        <dbReference type="ARBA" id="ARBA00012544"/>
    </source>
</evidence>
<dbReference type="Gene3D" id="3.40.50.2000">
    <property type="entry name" value="Glycogen Phosphorylase B"/>
    <property type="match status" value="2"/>
</dbReference>
<dbReference type="GO" id="GO:0015020">
    <property type="term" value="F:glucuronosyltransferase activity"/>
    <property type="evidence" value="ECO:0007669"/>
    <property type="project" value="UniProtKB-EC"/>
</dbReference>
<evidence type="ECO:0000256" key="5">
    <source>
        <dbReference type="ARBA" id="ARBA00047475"/>
    </source>
</evidence>
<dbReference type="AlphaFoldDB" id="A0AAD4N3U9"/>
<keyword evidence="8" id="KW-1185">Reference proteome</keyword>
<dbReference type="InterPro" id="IPR050271">
    <property type="entry name" value="UDP-glycosyltransferase"/>
</dbReference>
<evidence type="ECO:0000256" key="1">
    <source>
        <dbReference type="ARBA" id="ARBA00009995"/>
    </source>
</evidence>
<dbReference type="CDD" id="cd03784">
    <property type="entry name" value="GT1_Gtf-like"/>
    <property type="match status" value="1"/>
</dbReference>
<proteinExistence type="inferred from homology"/>
<organism evidence="7 8">
    <name type="scientific">Ditylenchus destructor</name>
    <dbReference type="NCBI Taxonomy" id="166010"/>
    <lineage>
        <taxon>Eukaryota</taxon>
        <taxon>Metazoa</taxon>
        <taxon>Ecdysozoa</taxon>
        <taxon>Nematoda</taxon>
        <taxon>Chromadorea</taxon>
        <taxon>Rhabditida</taxon>
        <taxon>Tylenchina</taxon>
        <taxon>Tylenchomorpha</taxon>
        <taxon>Sphaerularioidea</taxon>
        <taxon>Anguinidae</taxon>
        <taxon>Anguininae</taxon>
        <taxon>Ditylenchus</taxon>
    </lineage>
</organism>
<comment type="catalytic activity">
    <reaction evidence="5">
        <text>glucuronate acceptor + UDP-alpha-D-glucuronate = acceptor beta-D-glucuronoside + UDP + H(+)</text>
        <dbReference type="Rhea" id="RHEA:21032"/>
        <dbReference type="ChEBI" id="CHEBI:15378"/>
        <dbReference type="ChEBI" id="CHEBI:58052"/>
        <dbReference type="ChEBI" id="CHEBI:58223"/>
        <dbReference type="ChEBI" id="CHEBI:132367"/>
        <dbReference type="ChEBI" id="CHEBI:132368"/>
        <dbReference type="EC" id="2.4.1.17"/>
    </reaction>
</comment>
<evidence type="ECO:0000256" key="3">
    <source>
        <dbReference type="ARBA" id="ARBA00022676"/>
    </source>
</evidence>
<dbReference type="FunFam" id="3.40.50.2000:FF:000021">
    <property type="entry name" value="UDP-glucuronosyltransferase"/>
    <property type="match status" value="1"/>
</dbReference>
<dbReference type="InterPro" id="IPR002213">
    <property type="entry name" value="UDP_glucos_trans"/>
</dbReference>
<dbReference type="Proteomes" id="UP001201812">
    <property type="component" value="Unassembled WGS sequence"/>
</dbReference>
<evidence type="ECO:0000313" key="8">
    <source>
        <dbReference type="Proteomes" id="UP001201812"/>
    </source>
</evidence>
<reference evidence="7" key="1">
    <citation type="submission" date="2022-01" db="EMBL/GenBank/DDBJ databases">
        <title>Genome Sequence Resource for Two Populations of Ditylenchus destructor, the Migratory Endoparasitic Phytonematode.</title>
        <authorList>
            <person name="Zhang H."/>
            <person name="Lin R."/>
            <person name="Xie B."/>
        </authorList>
    </citation>
    <scope>NUCLEOTIDE SEQUENCE</scope>
    <source>
        <strain evidence="7">BazhouSP</strain>
    </source>
</reference>
<dbReference type="EC" id="2.4.1.17" evidence="2"/>
<feature type="signal peptide" evidence="6">
    <location>
        <begin position="1"/>
        <end position="21"/>
    </location>
</feature>
<protein>
    <recommendedName>
        <fullName evidence="2">glucuronosyltransferase</fullName>
        <ecNumber evidence="2">2.4.1.17</ecNumber>
    </recommendedName>
</protein>
<sequence length="523" mass="58522">MAASKHFIFLLFSVLVTTVTSHKLLIFSFTGSKSHMISQGRIADTLAEGGHNVTLLSFEFTIPTDEFPHTKYAKVIRLGSVDPDILASMSSQKAVFLEEGFKPKSGIAHLWNAYKTYKAFTSTIPAQHEKTLINEKALIEQLRAENFDAIFVEQLFPFGTALGQALGIRTHFIVNSCPLQEHIADTVGVPLATGYVPASLDSEYSDQMTLWERAENYVLSWILSKTFLDFMDNTTDIFRKHWDPNFGDTIEYMRSSTPIVFVAVSELMDFPRPIMHNVVYIGGVGMKSSAAGNDSALSEPFATEMTKGEKGVVFASFGSNVNTADLPDVIRRSIIDGLASIAGSYHVILKLEKQDVQGRAHASTKPNIFVTSWAPQSQLLHHPRLKAFFTHAGYNSLVEVAQSGKPVLLMPFMYDQTRNALMVQRNGWGKMFDKTTLWTGSKQLEKDLRTLLEDPKFEHGAKRIQNLLATKPFSANEIFLRHVKFVLDNNGTLPELQAAASRFTFIRQFNLDLAIIFSMRKCM</sequence>
<dbReference type="Pfam" id="PF00201">
    <property type="entry name" value="UDPGT"/>
    <property type="match status" value="1"/>
</dbReference>
<comment type="caution">
    <text evidence="7">The sequence shown here is derived from an EMBL/GenBank/DDBJ whole genome shotgun (WGS) entry which is preliminary data.</text>
</comment>
<dbReference type="EMBL" id="JAKKPZ010000009">
    <property type="protein sequence ID" value="KAI1717097.1"/>
    <property type="molecule type" value="Genomic_DNA"/>
</dbReference>
<accession>A0AAD4N3U9</accession>
<evidence type="ECO:0000256" key="6">
    <source>
        <dbReference type="SAM" id="SignalP"/>
    </source>
</evidence>
<evidence type="ECO:0000313" key="7">
    <source>
        <dbReference type="EMBL" id="KAI1717097.1"/>
    </source>
</evidence>
<dbReference type="PANTHER" id="PTHR48043:SF143">
    <property type="entry name" value="UDP-GLUCURONOSYLTRANSFERASE"/>
    <property type="match status" value="1"/>
</dbReference>
<keyword evidence="3" id="KW-0328">Glycosyltransferase</keyword>
<feature type="chain" id="PRO_5042267955" description="glucuronosyltransferase" evidence="6">
    <location>
        <begin position="22"/>
        <end position="523"/>
    </location>
</feature>
<keyword evidence="4 7" id="KW-0808">Transferase</keyword>
<dbReference type="SUPFAM" id="SSF53756">
    <property type="entry name" value="UDP-Glycosyltransferase/glycogen phosphorylase"/>
    <property type="match status" value="1"/>
</dbReference>
<dbReference type="PANTHER" id="PTHR48043">
    <property type="entry name" value="EG:EG0003.4 PROTEIN-RELATED"/>
    <property type="match status" value="1"/>
</dbReference>
<evidence type="ECO:0000256" key="4">
    <source>
        <dbReference type="ARBA" id="ARBA00022679"/>
    </source>
</evidence>